<dbReference type="EMBL" id="CP060696">
    <property type="protein sequence ID" value="QNO16781.1"/>
    <property type="molecule type" value="Genomic_DNA"/>
</dbReference>
<protein>
    <submittedName>
        <fullName evidence="2">DUF1294 domain-containing protein</fullName>
    </submittedName>
</protein>
<reference evidence="2 3" key="1">
    <citation type="submission" date="2020-08" db="EMBL/GenBank/DDBJ databases">
        <authorList>
            <person name="Ren C."/>
            <person name="Gu Y."/>
            <person name="Xu Y."/>
        </authorList>
    </citation>
    <scope>NUCLEOTIDE SEQUENCE [LARGE SCALE GENOMIC DNA]</scope>
    <source>
        <strain evidence="2 3">LBM18003</strain>
    </source>
</reference>
<feature type="transmembrane region" description="Helical" evidence="1">
    <location>
        <begin position="7"/>
        <end position="25"/>
    </location>
</feature>
<proteinExistence type="predicted"/>
<dbReference type="Pfam" id="PF06961">
    <property type="entry name" value="DUF1294"/>
    <property type="match status" value="1"/>
</dbReference>
<evidence type="ECO:0000313" key="3">
    <source>
        <dbReference type="Proteomes" id="UP000516046"/>
    </source>
</evidence>
<feature type="transmembrane region" description="Helical" evidence="1">
    <location>
        <begin position="70"/>
        <end position="90"/>
    </location>
</feature>
<dbReference type="KEGG" id="caml:H6X83_07275"/>
<evidence type="ECO:0000313" key="2">
    <source>
        <dbReference type="EMBL" id="QNO16781.1"/>
    </source>
</evidence>
<dbReference type="PIRSF" id="PIRSF002599">
    <property type="entry name" value="Cold_shock_A"/>
    <property type="match status" value="1"/>
</dbReference>
<organism evidence="2 3">
    <name type="scientific">Caproicibacterium amylolyticum</name>
    <dbReference type="NCBI Taxonomy" id="2766537"/>
    <lineage>
        <taxon>Bacteria</taxon>
        <taxon>Bacillati</taxon>
        <taxon>Bacillota</taxon>
        <taxon>Clostridia</taxon>
        <taxon>Eubacteriales</taxon>
        <taxon>Oscillospiraceae</taxon>
        <taxon>Caproicibacterium</taxon>
    </lineage>
</organism>
<dbReference type="InterPro" id="IPR010718">
    <property type="entry name" value="DUF1294"/>
</dbReference>
<dbReference type="RefSeq" id="WP_212505848.1">
    <property type="nucleotide sequence ID" value="NZ_CP060696.1"/>
</dbReference>
<dbReference type="AlphaFoldDB" id="A0A7G9WDL9"/>
<keyword evidence="1" id="KW-0812">Transmembrane</keyword>
<accession>A0A7G9WDL9</accession>
<gene>
    <name evidence="2" type="ORF">H6X83_07275</name>
</gene>
<feature type="transmembrane region" description="Helical" evidence="1">
    <location>
        <begin position="41"/>
        <end position="58"/>
    </location>
</feature>
<sequence>MSVFQKFLLIYFCVISMTAVIVTIHDKRAAIRHRRRVPERTLLLLSTLGGSAAMYLTMQCIRHKTKHAKFMVRIPVIILLQVLLGLLWYFHFV</sequence>
<name>A0A7G9WDL9_9FIRM</name>
<keyword evidence="1" id="KW-0472">Membrane</keyword>
<keyword evidence="3" id="KW-1185">Reference proteome</keyword>
<keyword evidence="1" id="KW-1133">Transmembrane helix</keyword>
<dbReference type="Proteomes" id="UP000516046">
    <property type="component" value="Chromosome"/>
</dbReference>
<evidence type="ECO:0000256" key="1">
    <source>
        <dbReference type="SAM" id="Phobius"/>
    </source>
</evidence>
<dbReference type="GO" id="GO:0003676">
    <property type="term" value="F:nucleic acid binding"/>
    <property type="evidence" value="ECO:0007669"/>
    <property type="project" value="InterPro"/>
</dbReference>
<dbReference type="InterPro" id="IPR012156">
    <property type="entry name" value="Cold_shock_CspA"/>
</dbReference>